<evidence type="ECO:0000256" key="1">
    <source>
        <dbReference type="SAM" id="MobiDB-lite"/>
    </source>
</evidence>
<dbReference type="Pfam" id="PF01501">
    <property type="entry name" value="Glyco_transf_8"/>
    <property type="match status" value="1"/>
</dbReference>
<dbReference type="Proteomes" id="UP000578686">
    <property type="component" value="Unassembled WGS sequence"/>
</dbReference>
<dbReference type="InterPro" id="IPR029044">
    <property type="entry name" value="Nucleotide-diphossugar_trans"/>
</dbReference>
<reference evidence="3 4" key="1">
    <citation type="submission" date="2020-03" db="EMBL/GenBank/DDBJ databases">
        <title>Draft genome of Streptomyces sp. ventii, isolated from the Axial Seamount in the Pacific Ocean, and resequencing of the two type strains Streptomyces lonarensis strain NCL 716 and Streptomyces bohaiensis strain 11A07.</title>
        <authorList>
            <person name="Loughran R.M."/>
            <person name="Pfannmuller K.M."/>
            <person name="Wasson B.J."/>
            <person name="Deadmond M.C."/>
            <person name="Paddock B.E."/>
            <person name="Koyack M.J."/>
            <person name="Gallegos D.A."/>
            <person name="Mitchell E.A."/>
            <person name="Ushijima B."/>
            <person name="Saw J.H."/>
            <person name="Mcphail K.L."/>
            <person name="Videau P."/>
        </authorList>
    </citation>
    <scope>NUCLEOTIDE SEQUENCE [LARGE SCALE GENOMIC DNA]</scope>
    <source>
        <strain evidence="3 4">NCL716</strain>
    </source>
</reference>
<dbReference type="PANTHER" id="PTHR11183">
    <property type="entry name" value="GLYCOGENIN SUBFAMILY MEMBER"/>
    <property type="match status" value="1"/>
</dbReference>
<dbReference type="SUPFAM" id="SSF48452">
    <property type="entry name" value="TPR-like"/>
    <property type="match status" value="1"/>
</dbReference>
<dbReference type="RefSeq" id="WP_167968975.1">
    <property type="nucleotide sequence ID" value="NZ_BHZG01000111.1"/>
</dbReference>
<protein>
    <submittedName>
        <fullName evidence="3">Polysaccharide pyruvyl transferase family protein</fullName>
    </submittedName>
</protein>
<accession>A0A7X6D076</accession>
<dbReference type="InterPro" id="IPR011990">
    <property type="entry name" value="TPR-like_helical_dom_sf"/>
</dbReference>
<feature type="domain" description="Polysaccharide pyruvyl transferase" evidence="2">
    <location>
        <begin position="504"/>
        <end position="729"/>
    </location>
</feature>
<gene>
    <name evidence="3" type="ORF">HCN56_08935</name>
</gene>
<evidence type="ECO:0000313" key="4">
    <source>
        <dbReference type="Proteomes" id="UP000578686"/>
    </source>
</evidence>
<evidence type="ECO:0000313" key="3">
    <source>
        <dbReference type="EMBL" id="NJQ05695.1"/>
    </source>
</evidence>
<organism evidence="3 4">
    <name type="scientific">Streptomyces lonarensis</name>
    <dbReference type="NCBI Taxonomy" id="700599"/>
    <lineage>
        <taxon>Bacteria</taxon>
        <taxon>Bacillati</taxon>
        <taxon>Actinomycetota</taxon>
        <taxon>Actinomycetes</taxon>
        <taxon>Kitasatosporales</taxon>
        <taxon>Streptomycetaceae</taxon>
        <taxon>Streptomyces</taxon>
    </lineage>
</organism>
<dbReference type="InterPro" id="IPR050587">
    <property type="entry name" value="GNT1/Glycosyltrans_8"/>
</dbReference>
<dbReference type="AlphaFoldDB" id="A0A7X6D076"/>
<dbReference type="InterPro" id="IPR002495">
    <property type="entry name" value="Glyco_trans_8"/>
</dbReference>
<keyword evidence="3" id="KW-0808">Transferase</keyword>
<dbReference type="Pfam" id="PF04230">
    <property type="entry name" value="PS_pyruv_trans"/>
    <property type="match status" value="1"/>
</dbReference>
<sequence length="804" mass="88851">MSTASPLTATPRPGTAGPGTAGAGHAPAGSQPLKRRIAFASYVDENYLPGFLTLLRSLALTNPTLCEDFLVLHDDLKPESIARIRALHPRVRLRAVRTEHYADFVKGDQTNYLVRKAYFILDVFTVRDYDTIITLDTDMVVLDRIDDLLRMRDGLGAVAQFFHGEDKLNSGLLVIQKEFLTDEFCARVDEIGLAGSYELDKHDQGILNALLAGDFVRVDARYNYVKRRLAGNKPVPEDVAVLHYTGRHKPWQGGETGYAPAEEAWHRYDLDDAALRAEFFALPGRKHPELVRHFGRRAHRAGSGLDIAVQLAEALMELGDYREAAEVLGCHRIPARDARAHALHGNALMACARYEEARTHLLLATAHPPTAPRAHARLAQLAWVLHDDATAASHALSGLSADPTDRMCGILHRRTAPVSGGGRPADAPPAGLNGASDQGGDRAGRLAHVAFYMDGQGNAGDKVLPEAVRRCFSDDTGPGAWQSEHVHRFVDDAALERINRQRGLVIGGGGLFIPDTSPNGNSAWQWNVTDEAMRRIEVPIAVFAVGYNTFEGQGYARERFTESLRTLVERAAFFGLRNHGSVERVRDLLPRELADTVVHQPCPTTVARQLIPGWRDPAERDDTVLLNIAYDRAGLRFGHDYGHVLAELAAAIRRIGEHTEVRYASHAVTDDTFVTDLRREHGISLPVLPMYDWSTERILAEYARTKLVIGARGHAGMVPFGAGTPILSLISHPKLGYFLRDIDRPEWGVSVHERHLAELLTERALGLLDRHEATVADVHDRQLLLWKITQENMGRIRPLLGDPA</sequence>
<dbReference type="Gene3D" id="3.90.550.10">
    <property type="entry name" value="Spore Coat Polysaccharide Biosynthesis Protein SpsA, Chain A"/>
    <property type="match status" value="1"/>
</dbReference>
<dbReference type="Gene3D" id="1.25.40.10">
    <property type="entry name" value="Tetratricopeptide repeat domain"/>
    <property type="match status" value="1"/>
</dbReference>
<comment type="caution">
    <text evidence="3">The sequence shown here is derived from an EMBL/GenBank/DDBJ whole genome shotgun (WGS) entry which is preliminary data.</text>
</comment>
<dbReference type="SUPFAM" id="SSF53448">
    <property type="entry name" value="Nucleotide-diphospho-sugar transferases"/>
    <property type="match status" value="1"/>
</dbReference>
<feature type="region of interest" description="Disordered" evidence="1">
    <location>
        <begin position="414"/>
        <end position="440"/>
    </location>
</feature>
<dbReference type="InterPro" id="IPR007345">
    <property type="entry name" value="Polysacch_pyruvyl_Trfase"/>
</dbReference>
<evidence type="ECO:0000259" key="2">
    <source>
        <dbReference type="Pfam" id="PF04230"/>
    </source>
</evidence>
<feature type="region of interest" description="Disordered" evidence="1">
    <location>
        <begin position="1"/>
        <end position="29"/>
    </location>
</feature>
<proteinExistence type="predicted"/>
<keyword evidence="4" id="KW-1185">Reference proteome</keyword>
<dbReference type="EMBL" id="JAAVJD010000046">
    <property type="protein sequence ID" value="NJQ05695.1"/>
    <property type="molecule type" value="Genomic_DNA"/>
</dbReference>
<dbReference type="GO" id="GO:0016757">
    <property type="term" value="F:glycosyltransferase activity"/>
    <property type="evidence" value="ECO:0007669"/>
    <property type="project" value="InterPro"/>
</dbReference>
<name>A0A7X6D076_9ACTN</name>